<dbReference type="InterPro" id="IPR031814">
    <property type="entry name" value="ALG11_N"/>
</dbReference>
<keyword evidence="6" id="KW-0808">Transferase</keyword>
<dbReference type="AlphaFoldDB" id="R4XNF3"/>
<dbReference type="eggNOG" id="KOG1387">
    <property type="taxonomic scope" value="Eukaryota"/>
</dbReference>
<comment type="catalytic activity">
    <reaction evidence="13">
        <text>an alpha-D-Man-(1-&gt;3)-[alpha-D-Man-(1-&gt;6)]-beta-D-Man-(1-&gt;4)-beta-D-GlcNAc-(1-&gt;4)-alpha-D-GlcNAc-diphospho-di-trans,poly-cis-dolichol + 2 GDP-alpha-D-mannose = an alpha-D-Man-(1-&gt;2)-alpha-D-Man-(1-&gt;2)-alpha-D-Man-(1-&gt;3)-[alpha-D-Man-(1-&gt;6)]-beta-D-Man-(1-&gt;4)-beta-D-GlcNAc-(1-&gt;4)-alpha-D-GlcNAc-diphospho-di-trans,poly-cis-dolichol + 2 GDP + 2 H(+)</text>
        <dbReference type="Rhea" id="RHEA:29523"/>
        <dbReference type="Rhea" id="RHEA-COMP:19515"/>
        <dbReference type="Rhea" id="RHEA-COMP:19516"/>
        <dbReference type="ChEBI" id="CHEBI:15378"/>
        <dbReference type="ChEBI" id="CHEBI:57527"/>
        <dbReference type="ChEBI" id="CHEBI:58189"/>
        <dbReference type="ChEBI" id="CHEBI:132511"/>
        <dbReference type="ChEBI" id="CHEBI:132515"/>
        <dbReference type="EC" id="2.4.1.131"/>
    </reaction>
    <physiologicalReaction direction="left-to-right" evidence="13">
        <dbReference type="Rhea" id="RHEA:29524"/>
    </physiologicalReaction>
</comment>
<dbReference type="EMBL" id="CAHR02000304">
    <property type="protein sequence ID" value="CCG84774.1"/>
    <property type="molecule type" value="Genomic_DNA"/>
</dbReference>
<evidence type="ECO:0000256" key="9">
    <source>
        <dbReference type="ARBA" id="ARBA00022989"/>
    </source>
</evidence>
<comment type="pathway">
    <text evidence="2">Protein modification; protein glycosylation.</text>
</comment>
<dbReference type="InterPro" id="IPR038013">
    <property type="entry name" value="ALG11"/>
</dbReference>
<proteinExistence type="predicted"/>
<dbReference type="OrthoDB" id="2276068at2759"/>
<dbReference type="GO" id="GO:0004377">
    <property type="term" value="F:GDP-Man:Man(3)GlcNAc(2)-PP-Dol alpha-1,2-mannosyltransferase activity"/>
    <property type="evidence" value="ECO:0007669"/>
    <property type="project" value="UniProtKB-EC"/>
</dbReference>
<name>R4XNF3_TAPDE</name>
<sequence length="289" mass="33049">MFDKISRTNIVKMLYWRLFAMLYAGTGQFADIVMANSSWTMSHLSRIWKLEPNRLSIVYPPCDTKALSQITVDKMRNKDIVCVAQFRPEKDHATIIKAFAVLVHDLMPELAHTSRLILIGTVRNQSDRVRLQALRALTEELHVNRSVDFHEDLPWSKVIERLGQSWIGTNAMWNEHFGIGVVEYMAAGLLAVAHDSAGPKMDIVVDFEKSRTGYRATDVLSFAECYASALRLDVAECAAMRRRAQKSSARFSEDIFASAWQRVMIETMKIEKSKRLARNHHLQFPMNGF</sequence>
<evidence type="ECO:0000313" key="17">
    <source>
        <dbReference type="Proteomes" id="UP000013776"/>
    </source>
</evidence>
<dbReference type="Gene3D" id="3.40.50.2000">
    <property type="entry name" value="Glycogen Phosphorylase B"/>
    <property type="match status" value="1"/>
</dbReference>
<evidence type="ECO:0000256" key="10">
    <source>
        <dbReference type="ARBA" id="ARBA00023136"/>
    </source>
</evidence>
<dbReference type="VEuPathDB" id="FungiDB:TAPDE_005294"/>
<dbReference type="Pfam" id="PF15924">
    <property type="entry name" value="ALG11_N"/>
    <property type="match status" value="1"/>
</dbReference>
<dbReference type="GO" id="GO:0006487">
    <property type="term" value="P:protein N-linked glycosylation"/>
    <property type="evidence" value="ECO:0007669"/>
    <property type="project" value="TreeGrafter"/>
</dbReference>
<dbReference type="Pfam" id="PF00534">
    <property type="entry name" value="Glycos_transf_1"/>
    <property type="match status" value="1"/>
</dbReference>
<evidence type="ECO:0000256" key="1">
    <source>
        <dbReference type="ARBA" id="ARBA00004389"/>
    </source>
</evidence>
<keyword evidence="5" id="KW-0328">Glycosyltransferase</keyword>
<feature type="domain" description="ALG11 mannosyltransferase N-terminal" evidence="15">
    <location>
        <begin position="8"/>
        <end position="48"/>
    </location>
</feature>
<dbReference type="SUPFAM" id="SSF53756">
    <property type="entry name" value="UDP-Glycosyltransferase/glycogen phosphorylase"/>
    <property type="match status" value="1"/>
</dbReference>
<dbReference type="InterPro" id="IPR001296">
    <property type="entry name" value="Glyco_trans_1"/>
</dbReference>
<keyword evidence="7" id="KW-0812">Transmembrane</keyword>
<evidence type="ECO:0000256" key="8">
    <source>
        <dbReference type="ARBA" id="ARBA00022824"/>
    </source>
</evidence>
<evidence type="ECO:0000256" key="3">
    <source>
        <dbReference type="ARBA" id="ARBA00012645"/>
    </source>
</evidence>
<evidence type="ECO:0000256" key="11">
    <source>
        <dbReference type="ARBA" id="ARBA00032060"/>
    </source>
</evidence>
<evidence type="ECO:0000259" key="15">
    <source>
        <dbReference type="Pfam" id="PF15924"/>
    </source>
</evidence>
<keyword evidence="9" id="KW-1133">Transmembrane helix</keyword>
<evidence type="ECO:0000256" key="7">
    <source>
        <dbReference type="ARBA" id="ARBA00022692"/>
    </source>
</evidence>
<dbReference type="Proteomes" id="UP000013776">
    <property type="component" value="Unassembled WGS sequence"/>
</dbReference>
<keyword evidence="8" id="KW-0256">Endoplasmic reticulum</keyword>
<evidence type="ECO:0000256" key="13">
    <source>
        <dbReference type="ARBA" id="ARBA00045065"/>
    </source>
</evidence>
<reference evidence="16 17" key="1">
    <citation type="journal article" date="2013" name="MBio">
        <title>Genome sequencing of the plant pathogen Taphrina deformans, the causal agent of peach leaf curl.</title>
        <authorList>
            <person name="Cisse O.H."/>
            <person name="Almeida J.M.G.C.F."/>
            <person name="Fonseca A."/>
            <person name="Kumar A.A."/>
            <person name="Salojaervi J."/>
            <person name="Overmyer K."/>
            <person name="Hauser P.M."/>
            <person name="Pagni M."/>
        </authorList>
    </citation>
    <scope>NUCLEOTIDE SEQUENCE [LARGE SCALE GENOMIC DNA]</scope>
    <source>
        <strain evidence="17">PYCC 5710 / ATCC 11124 / CBS 356.35 / IMI 108563 / JCM 9778 / NBRC 8474</strain>
    </source>
</reference>
<evidence type="ECO:0000256" key="6">
    <source>
        <dbReference type="ARBA" id="ARBA00022679"/>
    </source>
</evidence>
<evidence type="ECO:0000259" key="14">
    <source>
        <dbReference type="Pfam" id="PF00534"/>
    </source>
</evidence>
<evidence type="ECO:0000256" key="5">
    <source>
        <dbReference type="ARBA" id="ARBA00022676"/>
    </source>
</evidence>
<keyword evidence="10" id="KW-0472">Membrane</keyword>
<evidence type="ECO:0000313" key="16">
    <source>
        <dbReference type="EMBL" id="CCG84774.1"/>
    </source>
</evidence>
<feature type="domain" description="Glycosyl transferase family 1" evidence="14">
    <location>
        <begin position="69"/>
        <end position="246"/>
    </location>
</feature>
<evidence type="ECO:0000256" key="2">
    <source>
        <dbReference type="ARBA" id="ARBA00004922"/>
    </source>
</evidence>
<protein>
    <recommendedName>
        <fullName evidence="4">GDP-Man:Man(3)GlcNAc(2)-PP-Dol alpha-1,2-mannosyltransferase</fullName>
        <ecNumber evidence="3">2.4.1.131</ecNumber>
    </recommendedName>
    <alternativeName>
        <fullName evidence="11">Asparagine-linked glycosylation protein 11</fullName>
    </alternativeName>
    <alternativeName>
        <fullName evidence="12">Glycolipid 2-alpha-mannosyltransferase</fullName>
    </alternativeName>
</protein>
<organism evidence="16 17">
    <name type="scientific">Taphrina deformans (strain PYCC 5710 / ATCC 11124 / CBS 356.35 / IMI 108563 / JCM 9778 / NBRC 8474)</name>
    <name type="common">Peach leaf curl fungus</name>
    <name type="synonym">Lalaria deformans</name>
    <dbReference type="NCBI Taxonomy" id="1097556"/>
    <lineage>
        <taxon>Eukaryota</taxon>
        <taxon>Fungi</taxon>
        <taxon>Dikarya</taxon>
        <taxon>Ascomycota</taxon>
        <taxon>Taphrinomycotina</taxon>
        <taxon>Taphrinomycetes</taxon>
        <taxon>Taphrinales</taxon>
        <taxon>Taphrinaceae</taxon>
        <taxon>Taphrina</taxon>
    </lineage>
</organism>
<dbReference type="EC" id="2.4.1.131" evidence="3"/>
<comment type="subcellular location">
    <subcellularLocation>
        <location evidence="1">Endoplasmic reticulum membrane</location>
        <topology evidence="1">Single-pass membrane protein</topology>
    </subcellularLocation>
</comment>
<dbReference type="STRING" id="1097556.R4XNF3"/>
<evidence type="ECO:0000256" key="12">
    <source>
        <dbReference type="ARBA" id="ARBA00032515"/>
    </source>
</evidence>
<keyword evidence="17" id="KW-1185">Reference proteome</keyword>
<comment type="caution">
    <text evidence="16">The sequence shown here is derived from an EMBL/GenBank/DDBJ whole genome shotgun (WGS) entry which is preliminary data.</text>
</comment>
<dbReference type="PANTHER" id="PTHR45919">
    <property type="entry name" value="GDP-MAN:MAN(3)GLCNAC(2)-PP-DOL ALPHA-1,2-MANNOSYLTRANSFERASE"/>
    <property type="match status" value="1"/>
</dbReference>
<dbReference type="PANTHER" id="PTHR45919:SF1">
    <property type="entry name" value="GDP-MAN:MAN(3)GLCNAC(2)-PP-DOL ALPHA-1,2-MANNOSYLTRANSFERASE"/>
    <property type="match status" value="1"/>
</dbReference>
<dbReference type="GO" id="GO:0005789">
    <property type="term" value="C:endoplasmic reticulum membrane"/>
    <property type="evidence" value="ECO:0007669"/>
    <property type="project" value="UniProtKB-SubCell"/>
</dbReference>
<gene>
    <name evidence="16" type="ORF">TAPDE_005294</name>
</gene>
<accession>R4XNF3</accession>
<evidence type="ECO:0000256" key="4">
    <source>
        <dbReference type="ARBA" id="ARBA00022018"/>
    </source>
</evidence>